<dbReference type="Pfam" id="PF00023">
    <property type="entry name" value="Ank"/>
    <property type="match status" value="1"/>
</dbReference>
<dbReference type="Gene3D" id="1.25.40.20">
    <property type="entry name" value="Ankyrin repeat-containing domain"/>
    <property type="match status" value="3"/>
</dbReference>
<evidence type="ECO:0000256" key="2">
    <source>
        <dbReference type="ARBA" id="ARBA00023043"/>
    </source>
</evidence>
<dbReference type="Proteomes" id="UP000481153">
    <property type="component" value="Unassembled WGS sequence"/>
</dbReference>
<keyword evidence="1" id="KW-0677">Repeat</keyword>
<dbReference type="SUPFAM" id="SSF48403">
    <property type="entry name" value="Ankyrin repeat"/>
    <property type="match status" value="1"/>
</dbReference>
<dbReference type="Pfam" id="PF12796">
    <property type="entry name" value="Ank_2"/>
    <property type="match status" value="3"/>
</dbReference>
<feature type="repeat" description="ANK" evidence="3">
    <location>
        <begin position="257"/>
        <end position="291"/>
    </location>
</feature>
<organism evidence="4 5">
    <name type="scientific">Aphanomyces euteiches</name>
    <dbReference type="NCBI Taxonomy" id="100861"/>
    <lineage>
        <taxon>Eukaryota</taxon>
        <taxon>Sar</taxon>
        <taxon>Stramenopiles</taxon>
        <taxon>Oomycota</taxon>
        <taxon>Saprolegniomycetes</taxon>
        <taxon>Saprolegniales</taxon>
        <taxon>Verrucalvaceae</taxon>
        <taxon>Aphanomyces</taxon>
    </lineage>
</organism>
<evidence type="ECO:0000313" key="4">
    <source>
        <dbReference type="EMBL" id="KAF0723769.1"/>
    </source>
</evidence>
<feature type="repeat" description="ANK" evidence="3">
    <location>
        <begin position="292"/>
        <end position="324"/>
    </location>
</feature>
<comment type="caution">
    <text evidence="4">The sequence shown here is derived from an EMBL/GenBank/DDBJ whole genome shotgun (WGS) entry which is preliminary data.</text>
</comment>
<evidence type="ECO:0000313" key="5">
    <source>
        <dbReference type="Proteomes" id="UP000481153"/>
    </source>
</evidence>
<feature type="repeat" description="ANK" evidence="3">
    <location>
        <begin position="69"/>
        <end position="101"/>
    </location>
</feature>
<proteinExistence type="predicted"/>
<dbReference type="PANTHER" id="PTHR24126">
    <property type="entry name" value="ANKYRIN REPEAT, PH AND SEC7 DOMAIN CONTAINING PROTEIN SECG-RELATED"/>
    <property type="match status" value="1"/>
</dbReference>
<dbReference type="PANTHER" id="PTHR24126:SF14">
    <property type="entry name" value="ANK_REP_REGION DOMAIN-CONTAINING PROTEIN"/>
    <property type="match status" value="1"/>
</dbReference>
<sequence length="949" mass="106255">MSSDGEKLIEAAAHRDVTFAADLLAKRANLNYRNEDNETALYKASEKGNLEVVKLLLFHKAKIETKTCDGKTALSVASANGHLEVVMELLKCGASVDNTDRNGMTPLHAVTSTRQLNIALERREPINSEDKDEIRASYLNVAKELMKFGAKINTKDIDGRTPLHWASKNGYLDFVVELLDNGASVFVRDKDGRAPLNEASVMGHSNIVQVLLKHNAPVNNRSWDGSTALFDALWQGYLDIARQLLAHDASVYVEDLHGITCLHVASISSKGNVDIVKELVTRRAKIDAVDKHGNTPLHCATFWGHYKIVKELITPPALVDKTNKIGCTPLHLALKRGHFDILRLLLDAGANVEIKNEDGQTPPELGNNKVKNIFENHASFSGVLSNQSASELIRQTRVNRKRTSSTVLETAYSVLDLSLVVQSQRQNVLTIGLLVKAIVENVEDDRPEKPYDLGQQLEPLWILITRCWRLDPAARPTASEIVDFLQTHSGDQLTSQEDSSPLPCIEDLEQFQLFNVESNEFVVPEETIKSVTSLEELVKLLLANPATSWPLFRNFILYPDEIKSSNHPTFRAANDRQPQKLLVVKLSYERSDLDSIESCLDDETRCHLVLECVDWGEWNVAGYKCYAIIMERDTKNMSLFSPNRQTQPTALSTQSANCFPPCLWKLQGATTYPLPRGKLSHKMSLRLLFCCEVRDNSSCDYFPHDDVIQVEAQSTFIRDALPTLKMSFLLLKAFALISDYNICIGPDYNFDVRDSAPEEILLTALEAIHGQVDTLQRLNKIVQELESGDLNDDQVENYANEIYGIIDDHRERNASEMLNLLQNAGLNLQSDVISGLKKHALISRYVCKKHSELFEDGVLNLRRDPPLHLDTSSVLSLSLAAKYILKTLENMVESTSEIIVTARGIFDLALKCEVHRQSVLVTALMVERIVRKVQTLEGLEHPQTLLSSI</sequence>
<gene>
    <name evidence="4" type="ORF">Ae201684_017440</name>
</gene>
<feature type="repeat" description="ANK" evidence="3">
    <location>
        <begin position="224"/>
        <end position="256"/>
    </location>
</feature>
<dbReference type="InterPro" id="IPR036770">
    <property type="entry name" value="Ankyrin_rpt-contain_sf"/>
</dbReference>
<evidence type="ECO:0000256" key="1">
    <source>
        <dbReference type="ARBA" id="ARBA00022737"/>
    </source>
</evidence>
<feature type="repeat" description="ANK" evidence="3">
    <location>
        <begin position="36"/>
        <end position="68"/>
    </location>
</feature>
<dbReference type="VEuPathDB" id="FungiDB:AeMF1_014333"/>
<dbReference type="PROSITE" id="PS50297">
    <property type="entry name" value="ANK_REP_REGION"/>
    <property type="match status" value="6"/>
</dbReference>
<dbReference type="AlphaFoldDB" id="A0A6G0WBX8"/>
<protein>
    <submittedName>
        <fullName evidence="4">Uncharacterized protein</fullName>
    </submittedName>
</protein>
<dbReference type="Gene3D" id="1.10.510.10">
    <property type="entry name" value="Transferase(Phosphotransferase) domain 1"/>
    <property type="match status" value="1"/>
</dbReference>
<feature type="repeat" description="ANK" evidence="3">
    <location>
        <begin position="191"/>
        <end position="223"/>
    </location>
</feature>
<feature type="repeat" description="ANK" evidence="3">
    <location>
        <begin position="325"/>
        <end position="357"/>
    </location>
</feature>
<name>A0A6G0WBX8_9STRA</name>
<dbReference type="PRINTS" id="PR01415">
    <property type="entry name" value="ANKYRIN"/>
</dbReference>
<dbReference type="SMART" id="SM00248">
    <property type="entry name" value="ANK"/>
    <property type="match status" value="9"/>
</dbReference>
<dbReference type="InterPro" id="IPR002110">
    <property type="entry name" value="Ankyrin_rpt"/>
</dbReference>
<keyword evidence="2 3" id="KW-0040">ANK repeat</keyword>
<keyword evidence="5" id="KW-1185">Reference proteome</keyword>
<evidence type="ECO:0000256" key="3">
    <source>
        <dbReference type="PROSITE-ProRule" id="PRU00023"/>
    </source>
</evidence>
<accession>A0A6G0WBX8</accession>
<reference evidence="4 5" key="1">
    <citation type="submission" date="2019-07" db="EMBL/GenBank/DDBJ databases">
        <title>Genomics analysis of Aphanomyces spp. identifies a new class of oomycete effector associated with host adaptation.</title>
        <authorList>
            <person name="Gaulin E."/>
        </authorList>
    </citation>
    <scope>NUCLEOTIDE SEQUENCE [LARGE SCALE GENOMIC DNA]</scope>
    <source>
        <strain evidence="4 5">ATCC 201684</strain>
    </source>
</reference>
<dbReference type="EMBL" id="VJMJ01000296">
    <property type="protein sequence ID" value="KAF0723769.1"/>
    <property type="molecule type" value="Genomic_DNA"/>
</dbReference>
<feature type="repeat" description="ANK" evidence="3">
    <location>
        <begin position="158"/>
        <end position="190"/>
    </location>
</feature>
<dbReference type="PROSITE" id="PS50088">
    <property type="entry name" value="ANK_REPEAT"/>
    <property type="match status" value="8"/>
</dbReference>
<dbReference type="Pfam" id="PF13637">
    <property type="entry name" value="Ank_4"/>
    <property type="match status" value="1"/>
</dbReference>